<evidence type="ECO:0000313" key="2">
    <source>
        <dbReference type="Proteomes" id="UP000468531"/>
    </source>
</evidence>
<sequence length="143" mass="16175">MTKRIYIAADRVTVSKPGYDAENPPAVDYKYLSLDSRLNQGRPLEVGLFPSTVFGNGKVFYSTTYPHPPAIDIVAYSIPSAGVALYSKAMVCRDANSSIAYQRSSWVPILYKDGFLISDDWRYRRSRVMGTGVNLYYIAWQVW</sequence>
<dbReference type="EMBL" id="VKHP01000009">
    <property type="protein sequence ID" value="NEU95037.1"/>
    <property type="molecule type" value="Genomic_DNA"/>
</dbReference>
<proteinExistence type="predicted"/>
<accession>A0A6P1B9A2</accession>
<dbReference type="AlphaFoldDB" id="A0A6P1B9A2"/>
<organism evidence="1 2">
    <name type="scientific">Bradyrhizobium uaiense</name>
    <dbReference type="NCBI Taxonomy" id="2594946"/>
    <lineage>
        <taxon>Bacteria</taxon>
        <taxon>Pseudomonadati</taxon>
        <taxon>Pseudomonadota</taxon>
        <taxon>Alphaproteobacteria</taxon>
        <taxon>Hyphomicrobiales</taxon>
        <taxon>Nitrobacteraceae</taxon>
        <taxon>Bradyrhizobium</taxon>
    </lineage>
</organism>
<comment type="caution">
    <text evidence="1">The sequence shown here is derived from an EMBL/GenBank/DDBJ whole genome shotgun (WGS) entry which is preliminary data.</text>
</comment>
<keyword evidence="2" id="KW-1185">Reference proteome</keyword>
<dbReference type="Proteomes" id="UP000468531">
    <property type="component" value="Unassembled WGS sequence"/>
</dbReference>
<evidence type="ECO:0000313" key="1">
    <source>
        <dbReference type="EMBL" id="NEU95037.1"/>
    </source>
</evidence>
<protein>
    <submittedName>
        <fullName evidence="1">Uncharacterized protein</fullName>
    </submittedName>
</protein>
<gene>
    <name evidence="1" type="ORF">FNJ47_04135</name>
</gene>
<reference evidence="1 2" key="1">
    <citation type="journal article" date="2020" name="Arch. Microbiol.">
        <title>Bradyrhizobium uaiense sp. nov., a new highly efficient cowpea symbiont.</title>
        <authorList>
            <person name="Cabral Michel D."/>
            <person name="Azarias Guimaraes A."/>
            <person name="Martins da Costa E."/>
            <person name="Soares de Carvalho T."/>
            <person name="Balsanelli E."/>
            <person name="Willems A."/>
            <person name="Maltempi de Souza E."/>
            <person name="de Souza Moreira F.M."/>
        </authorList>
    </citation>
    <scope>NUCLEOTIDE SEQUENCE [LARGE SCALE GENOMIC DNA]</scope>
    <source>
        <strain evidence="1 2">UFLA 03-164</strain>
    </source>
</reference>
<name>A0A6P1B9A2_9BRAD</name>
<dbReference type="RefSeq" id="WP_163150882.1">
    <property type="nucleotide sequence ID" value="NZ_VKHP01000009.1"/>
</dbReference>